<dbReference type="Gene3D" id="1.10.20.60">
    <property type="entry name" value="Glu-tRNAGln amidotransferase C subunit, N-terminal domain"/>
    <property type="match status" value="1"/>
</dbReference>
<dbReference type="NCBIfam" id="TIGR00135">
    <property type="entry name" value="gatC"/>
    <property type="match status" value="1"/>
</dbReference>
<dbReference type="GO" id="GO:0006450">
    <property type="term" value="P:regulation of translational fidelity"/>
    <property type="evidence" value="ECO:0007669"/>
    <property type="project" value="InterPro"/>
</dbReference>
<dbReference type="EMBL" id="VSIX01000065">
    <property type="protein sequence ID" value="TYB30864.1"/>
    <property type="molecule type" value="Genomic_DNA"/>
</dbReference>
<dbReference type="InterPro" id="IPR036113">
    <property type="entry name" value="Asp/Glu-ADT_sf_sub_c"/>
</dbReference>
<dbReference type="Pfam" id="PF02686">
    <property type="entry name" value="GatC"/>
    <property type="match status" value="1"/>
</dbReference>
<gene>
    <name evidence="1" type="primary">gatC</name>
    <name evidence="1" type="ORF">FXF47_06675</name>
</gene>
<evidence type="ECO:0000313" key="1">
    <source>
        <dbReference type="EMBL" id="TYB30864.1"/>
    </source>
</evidence>
<dbReference type="InterPro" id="IPR003837">
    <property type="entry name" value="GatC"/>
</dbReference>
<dbReference type="GO" id="GO:0016740">
    <property type="term" value="F:transferase activity"/>
    <property type="evidence" value="ECO:0007669"/>
    <property type="project" value="UniProtKB-KW"/>
</dbReference>
<name>A0A5D0MAR0_9BACT</name>
<accession>A0A5D0MAR0</accession>
<keyword evidence="2" id="KW-1185">Reference proteome</keyword>
<proteinExistence type="predicted"/>
<dbReference type="Proteomes" id="UP000324143">
    <property type="component" value="Unassembled WGS sequence"/>
</dbReference>
<dbReference type="AlphaFoldDB" id="A0A5D0MAR0"/>
<organism evidence="1 2">
    <name type="scientific">Candidatus Mcinerneyibacterium aminivorans</name>
    <dbReference type="NCBI Taxonomy" id="2703815"/>
    <lineage>
        <taxon>Bacteria</taxon>
        <taxon>Candidatus Macinerneyibacteriota</taxon>
        <taxon>Candidatus Mcinerneyibacteria</taxon>
        <taxon>Candidatus Mcinerneyibacteriales</taxon>
        <taxon>Candidatus Mcinerneyibacteriaceae</taxon>
        <taxon>Candidatus Mcinerneyibacterium</taxon>
    </lineage>
</organism>
<sequence>MTEISIKKMKELISIDLTGKEEEKLKKDFSKIIEYVDKISEIEEEKIDYLENSRDIKKLTHKEEIENFQSIQKIRDNFPKKIKNYLAVPKYIGE</sequence>
<evidence type="ECO:0000313" key="2">
    <source>
        <dbReference type="Proteomes" id="UP000324143"/>
    </source>
</evidence>
<comment type="caution">
    <text evidence="1">The sequence shown here is derived from an EMBL/GenBank/DDBJ whole genome shotgun (WGS) entry which is preliminary data.</text>
</comment>
<dbReference type="SUPFAM" id="SSF141000">
    <property type="entry name" value="Glu-tRNAGln amidotransferase C subunit"/>
    <property type="match status" value="1"/>
</dbReference>
<reference evidence="1" key="1">
    <citation type="submission" date="2019-08" db="EMBL/GenBank/DDBJ databases">
        <title>Genomic characterization of a novel candidate phylum (ARYD3) from a high temperature, high salinity tertiary oil reservoir in north central Oklahoma, USA.</title>
        <authorList>
            <person name="Youssef N.H."/>
            <person name="Yadav A."/>
            <person name="Elshahed M.S."/>
        </authorList>
    </citation>
    <scope>NUCLEOTIDE SEQUENCE [LARGE SCALE GENOMIC DNA]</scope>
    <source>
        <strain evidence="1">ARYD3</strain>
    </source>
</reference>
<protein>
    <submittedName>
        <fullName evidence="1">Asp-tRNA(Asn)/Glu-tRNA(Gln) amidotransferase subunit GatC</fullName>
    </submittedName>
</protein>